<accession>A0A4Y2AS95</accession>
<dbReference type="OrthoDB" id="6766291at2759"/>
<dbReference type="AlphaFoldDB" id="A0A4Y2AS95"/>
<dbReference type="GO" id="GO:0003676">
    <property type="term" value="F:nucleic acid binding"/>
    <property type="evidence" value="ECO:0007669"/>
    <property type="project" value="InterPro"/>
</dbReference>
<reference evidence="1 2" key="1">
    <citation type="journal article" date="2019" name="Sci. Rep.">
        <title>Orb-weaving spider Araneus ventricosus genome elucidates the spidroin gene catalogue.</title>
        <authorList>
            <person name="Kono N."/>
            <person name="Nakamura H."/>
            <person name="Ohtoshi R."/>
            <person name="Moran D.A.P."/>
            <person name="Shinohara A."/>
            <person name="Yoshida Y."/>
            <person name="Fujiwara M."/>
            <person name="Mori M."/>
            <person name="Tomita M."/>
            <person name="Arakawa K."/>
        </authorList>
    </citation>
    <scope>NUCLEOTIDE SEQUENCE [LARGE SCALE GENOMIC DNA]</scope>
</reference>
<dbReference type="Proteomes" id="UP000499080">
    <property type="component" value="Unassembled WGS sequence"/>
</dbReference>
<comment type="caution">
    <text evidence="1">The sequence shown here is derived from an EMBL/GenBank/DDBJ whole genome shotgun (WGS) entry which is preliminary data.</text>
</comment>
<dbReference type="Gene3D" id="3.30.420.10">
    <property type="entry name" value="Ribonuclease H-like superfamily/Ribonuclease H"/>
    <property type="match status" value="1"/>
</dbReference>
<name>A0A4Y2AS95_ARAVE</name>
<gene>
    <name evidence="1" type="ORF">AVEN_263739_1</name>
</gene>
<organism evidence="1 2">
    <name type="scientific">Araneus ventricosus</name>
    <name type="common">Orbweaver spider</name>
    <name type="synonym">Epeira ventricosa</name>
    <dbReference type="NCBI Taxonomy" id="182803"/>
    <lineage>
        <taxon>Eukaryota</taxon>
        <taxon>Metazoa</taxon>
        <taxon>Ecdysozoa</taxon>
        <taxon>Arthropoda</taxon>
        <taxon>Chelicerata</taxon>
        <taxon>Arachnida</taxon>
        <taxon>Araneae</taxon>
        <taxon>Araneomorphae</taxon>
        <taxon>Entelegynae</taxon>
        <taxon>Araneoidea</taxon>
        <taxon>Araneidae</taxon>
        <taxon>Araneus</taxon>
    </lineage>
</organism>
<evidence type="ECO:0000313" key="1">
    <source>
        <dbReference type="EMBL" id="GBL82670.1"/>
    </source>
</evidence>
<keyword evidence="2" id="KW-1185">Reference proteome</keyword>
<dbReference type="EMBL" id="BGPR01000029">
    <property type="protein sequence ID" value="GBL82670.1"/>
    <property type="molecule type" value="Genomic_DNA"/>
</dbReference>
<protein>
    <submittedName>
        <fullName evidence="1">Uncharacterized protein</fullName>
    </submittedName>
</protein>
<evidence type="ECO:0000313" key="2">
    <source>
        <dbReference type="Proteomes" id="UP000499080"/>
    </source>
</evidence>
<dbReference type="InterPro" id="IPR036397">
    <property type="entry name" value="RNaseH_sf"/>
</dbReference>
<proteinExistence type="predicted"/>
<sequence length="102" mass="11915">MDNPGKSRHAPTQVVSTNSIRSGDFILMQDGAPPHFHHEVRQYLNDIILTPCYFYLWVYIKESVYVPPMPATLQDFPRSNCYSRGFNNQGSITPMWQEMDYR</sequence>